<feature type="non-terminal residue" evidence="2">
    <location>
        <position position="152"/>
    </location>
</feature>
<evidence type="ECO:0000256" key="1">
    <source>
        <dbReference type="SAM" id="Phobius"/>
    </source>
</evidence>
<keyword evidence="1" id="KW-0812">Transmembrane</keyword>
<comment type="caution">
    <text evidence="2">The sequence shown here is derived from an EMBL/GenBank/DDBJ whole genome shotgun (WGS) entry which is preliminary data.</text>
</comment>
<keyword evidence="1" id="KW-0472">Membrane</keyword>
<reference evidence="2" key="1">
    <citation type="submission" date="2023-03" db="EMBL/GenBank/DDBJ databases">
        <authorList>
            <person name="Steffen K."/>
            <person name="Cardenas P."/>
        </authorList>
    </citation>
    <scope>NUCLEOTIDE SEQUENCE</scope>
</reference>
<name>A0AA35SAV2_GEOBA</name>
<evidence type="ECO:0000313" key="3">
    <source>
        <dbReference type="Proteomes" id="UP001174909"/>
    </source>
</evidence>
<dbReference type="AlphaFoldDB" id="A0AA35SAV2"/>
<gene>
    <name evidence="2" type="ORF">GBAR_LOCUS15115</name>
</gene>
<protein>
    <submittedName>
        <fullName evidence="2">Uncharacterized protein</fullName>
    </submittedName>
</protein>
<organism evidence="2 3">
    <name type="scientific">Geodia barretti</name>
    <name type="common">Barrett's horny sponge</name>
    <dbReference type="NCBI Taxonomy" id="519541"/>
    <lineage>
        <taxon>Eukaryota</taxon>
        <taxon>Metazoa</taxon>
        <taxon>Porifera</taxon>
        <taxon>Demospongiae</taxon>
        <taxon>Heteroscleromorpha</taxon>
        <taxon>Tetractinellida</taxon>
        <taxon>Astrophorina</taxon>
        <taxon>Geodiidae</taxon>
        <taxon>Geodia</taxon>
    </lineage>
</organism>
<proteinExistence type="predicted"/>
<dbReference type="Proteomes" id="UP001174909">
    <property type="component" value="Unassembled WGS sequence"/>
</dbReference>
<dbReference type="EMBL" id="CASHTH010002206">
    <property type="protein sequence ID" value="CAI8026294.1"/>
    <property type="molecule type" value="Genomic_DNA"/>
</dbReference>
<keyword evidence="3" id="KW-1185">Reference proteome</keyword>
<accession>A0AA35SAV2</accession>
<sequence>KRCAALSTDSPVFWSPNRDSGCDVTFNYLFFCANILRACHAYILLHSLVILLLAACCGRFLMRACVILPNFCHTPFTRAETRWRPRLGTRAALFRTQKKWGTKRILKGNWNHLVTVDRFICLDRMSVSRRRWITRVQHIICFTLYAETYSIY</sequence>
<keyword evidence="1" id="KW-1133">Transmembrane helix</keyword>
<feature type="transmembrane region" description="Helical" evidence="1">
    <location>
        <begin position="41"/>
        <end position="62"/>
    </location>
</feature>
<evidence type="ECO:0000313" key="2">
    <source>
        <dbReference type="EMBL" id="CAI8026294.1"/>
    </source>
</evidence>